<dbReference type="RefSeq" id="WP_089611345.1">
    <property type="nucleotide sequence ID" value="NZ_CP022121.1"/>
</dbReference>
<keyword evidence="1" id="KW-0812">Transmembrane</keyword>
<reference evidence="2 3" key="1">
    <citation type="submission" date="2022-08" db="EMBL/GenBank/DDBJ databases">
        <title>Proteogenomics of the novel Dehalobacterium formicoaceticum strain EZ94 highlights a key role of methyltransferases during anaerobic dichloromethane degradation.</title>
        <authorList>
            <person name="Wasmund K."/>
        </authorList>
    </citation>
    <scope>NUCLEOTIDE SEQUENCE [LARGE SCALE GENOMIC DNA]</scope>
    <source>
        <strain evidence="2 3">EZ94</strain>
    </source>
</reference>
<evidence type="ECO:0000313" key="3">
    <source>
        <dbReference type="Proteomes" id="UP001524944"/>
    </source>
</evidence>
<sequence>MKLLNKILTLIFYLIIGIISLITLLMTLGWTTPLQYLNEVFNAFNTRWIIGVTAALVLIGALYLLVSAFLRDPVFNVKITSNETGEISITMPAVEALVKKAAFQIKGVKEVKPLIKHTGDGIALFLKVSMQPGTIIPQSAEELQTLVKEYLDQVAGLSVAEIKVLITHVSQESKSRVD</sequence>
<gene>
    <name evidence="2" type="primary">amaP</name>
    <name evidence="2" type="ORF">NVS47_10600</name>
</gene>
<proteinExistence type="predicted"/>
<keyword evidence="3" id="KW-1185">Reference proteome</keyword>
<feature type="transmembrane region" description="Helical" evidence="1">
    <location>
        <begin position="48"/>
        <end position="70"/>
    </location>
</feature>
<organism evidence="2 3">
    <name type="scientific">Dehalobacterium formicoaceticum</name>
    <dbReference type="NCBI Taxonomy" id="51515"/>
    <lineage>
        <taxon>Bacteria</taxon>
        <taxon>Bacillati</taxon>
        <taxon>Bacillota</taxon>
        <taxon>Clostridia</taxon>
        <taxon>Eubacteriales</taxon>
        <taxon>Peptococcaceae</taxon>
        <taxon>Dehalobacterium</taxon>
    </lineage>
</organism>
<accession>A0ABT1Y662</accession>
<name>A0ABT1Y662_9FIRM</name>
<evidence type="ECO:0000256" key="1">
    <source>
        <dbReference type="SAM" id="Phobius"/>
    </source>
</evidence>
<dbReference type="Proteomes" id="UP001524944">
    <property type="component" value="Unassembled WGS sequence"/>
</dbReference>
<dbReference type="NCBIfam" id="NF033218">
    <property type="entry name" value="anchor_AmaP"/>
    <property type="match status" value="1"/>
</dbReference>
<dbReference type="EMBL" id="JANPWE010000004">
    <property type="protein sequence ID" value="MCR6545956.1"/>
    <property type="molecule type" value="Genomic_DNA"/>
</dbReference>
<evidence type="ECO:0000313" key="2">
    <source>
        <dbReference type="EMBL" id="MCR6545956.1"/>
    </source>
</evidence>
<keyword evidence="1" id="KW-0472">Membrane</keyword>
<comment type="caution">
    <text evidence="2">The sequence shown here is derived from an EMBL/GenBank/DDBJ whole genome shotgun (WGS) entry which is preliminary data.</text>
</comment>
<keyword evidence="1" id="KW-1133">Transmembrane helix</keyword>
<protein>
    <submittedName>
        <fullName evidence="2">Alkaline shock response membrane anchor protein AmaP</fullName>
    </submittedName>
</protein>
<feature type="transmembrane region" description="Helical" evidence="1">
    <location>
        <begin position="7"/>
        <end position="28"/>
    </location>
</feature>